<dbReference type="InterPro" id="IPR007197">
    <property type="entry name" value="rSAM"/>
</dbReference>
<dbReference type="NCBIfam" id="TIGR04337">
    <property type="entry name" value="AmmeMemoSam_rS"/>
    <property type="match status" value="1"/>
</dbReference>
<dbReference type="EMBL" id="MWWR01000003">
    <property type="protein sequence ID" value="OZG52571.1"/>
    <property type="molecule type" value="Genomic_DNA"/>
</dbReference>
<comment type="caution">
    <text evidence="9">The sequence shown here is derived from an EMBL/GenBank/DDBJ whole genome shotgun (WGS) entry which is preliminary data.</text>
</comment>
<evidence type="ECO:0000256" key="1">
    <source>
        <dbReference type="ARBA" id="ARBA00001966"/>
    </source>
</evidence>
<dbReference type="GO" id="GO:0051539">
    <property type="term" value="F:4 iron, 4 sulfur cluster binding"/>
    <property type="evidence" value="ECO:0007669"/>
    <property type="project" value="UniProtKB-KW"/>
</dbReference>
<organism evidence="9 10">
    <name type="scientific">Pseudoscardovia radai</name>
    <dbReference type="NCBI Taxonomy" id="987066"/>
    <lineage>
        <taxon>Bacteria</taxon>
        <taxon>Bacillati</taxon>
        <taxon>Actinomycetota</taxon>
        <taxon>Actinomycetes</taxon>
        <taxon>Bifidobacteriales</taxon>
        <taxon>Bifidobacteriaceae</taxon>
        <taxon>Pseudoscardovia</taxon>
    </lineage>
</organism>
<dbReference type="SFLD" id="SFLDS00029">
    <property type="entry name" value="Radical_SAM"/>
    <property type="match status" value="1"/>
</dbReference>
<keyword evidence="4" id="KW-0479">Metal-binding</keyword>
<evidence type="ECO:0000313" key="9">
    <source>
        <dbReference type="EMBL" id="OZG52571.1"/>
    </source>
</evidence>
<protein>
    <submittedName>
        <fullName evidence="9">Pyruvate formate lyase-activating protein</fullName>
    </submittedName>
</protein>
<evidence type="ECO:0000256" key="5">
    <source>
        <dbReference type="ARBA" id="ARBA00023004"/>
    </source>
</evidence>
<dbReference type="PANTHER" id="PTHR30352:SF5">
    <property type="entry name" value="PYRUVATE FORMATE-LYASE 1-ACTIVATING ENZYME"/>
    <property type="match status" value="1"/>
</dbReference>
<dbReference type="InterPro" id="IPR058240">
    <property type="entry name" value="rSAM_sf"/>
</dbReference>
<name>A0A261F0D7_9BIFI</name>
<proteinExistence type="predicted"/>
<feature type="region of interest" description="Disordered" evidence="7">
    <location>
        <begin position="1"/>
        <end position="70"/>
    </location>
</feature>
<dbReference type="SUPFAM" id="SSF102114">
    <property type="entry name" value="Radical SAM enzymes"/>
    <property type="match status" value="1"/>
</dbReference>
<evidence type="ECO:0000256" key="2">
    <source>
        <dbReference type="ARBA" id="ARBA00022485"/>
    </source>
</evidence>
<dbReference type="PANTHER" id="PTHR30352">
    <property type="entry name" value="PYRUVATE FORMATE-LYASE-ACTIVATING ENZYME"/>
    <property type="match status" value="1"/>
</dbReference>
<keyword evidence="6" id="KW-0411">Iron-sulfur</keyword>
<dbReference type="OrthoDB" id="9778883at2"/>
<evidence type="ECO:0000313" key="10">
    <source>
        <dbReference type="Proteomes" id="UP000216725"/>
    </source>
</evidence>
<keyword evidence="9" id="KW-0456">Lyase</keyword>
<dbReference type="InterPro" id="IPR034457">
    <property type="entry name" value="Organic_radical-activating"/>
</dbReference>
<feature type="compositionally biased region" description="Low complexity" evidence="7">
    <location>
        <begin position="55"/>
        <end position="70"/>
    </location>
</feature>
<evidence type="ECO:0000256" key="6">
    <source>
        <dbReference type="ARBA" id="ARBA00023014"/>
    </source>
</evidence>
<dbReference type="GO" id="GO:0016829">
    <property type="term" value="F:lyase activity"/>
    <property type="evidence" value="ECO:0007669"/>
    <property type="project" value="UniProtKB-KW"/>
</dbReference>
<evidence type="ECO:0000256" key="3">
    <source>
        <dbReference type="ARBA" id="ARBA00022691"/>
    </source>
</evidence>
<dbReference type="InterPro" id="IPR013785">
    <property type="entry name" value="Aldolase_TIM"/>
</dbReference>
<dbReference type="Gene3D" id="3.20.20.70">
    <property type="entry name" value="Aldolase class I"/>
    <property type="match status" value="1"/>
</dbReference>
<dbReference type="AlphaFoldDB" id="A0A261F0D7"/>
<keyword evidence="5" id="KW-0408">Iron</keyword>
<feature type="compositionally biased region" description="Polar residues" evidence="7">
    <location>
        <begin position="1"/>
        <end position="25"/>
    </location>
</feature>
<keyword evidence="10" id="KW-1185">Reference proteome</keyword>
<accession>A0A261F0D7</accession>
<feature type="domain" description="Radical SAM core" evidence="8">
    <location>
        <begin position="150"/>
        <end position="371"/>
    </location>
</feature>
<evidence type="ECO:0000256" key="4">
    <source>
        <dbReference type="ARBA" id="ARBA00022723"/>
    </source>
</evidence>
<dbReference type="GO" id="GO:0046872">
    <property type="term" value="F:metal ion binding"/>
    <property type="evidence" value="ECO:0007669"/>
    <property type="project" value="UniProtKB-KW"/>
</dbReference>
<keyword evidence="2" id="KW-0004">4Fe-4S</keyword>
<reference evidence="9 10" key="1">
    <citation type="journal article" date="2017" name="BMC Genomics">
        <title>Comparative genomic and phylogenomic analyses of the Bifidobacteriaceae family.</title>
        <authorList>
            <person name="Lugli G.A."/>
            <person name="Milani C."/>
            <person name="Turroni F."/>
            <person name="Duranti S."/>
            <person name="Mancabelli L."/>
            <person name="Mangifesta M."/>
            <person name="Ferrario C."/>
            <person name="Modesto M."/>
            <person name="Mattarelli P."/>
            <person name="Jiri K."/>
            <person name="van Sinderen D."/>
            <person name="Ventura M."/>
        </authorList>
    </citation>
    <scope>NUCLEOTIDE SEQUENCE [LARGE SCALE GENOMIC DNA]</scope>
    <source>
        <strain evidence="9 10">DSM 24742</strain>
    </source>
</reference>
<dbReference type="RefSeq" id="WP_094660107.1">
    <property type="nucleotide sequence ID" value="NZ_MWWR01000003.1"/>
</dbReference>
<dbReference type="InterPro" id="IPR027596">
    <property type="entry name" value="AmmeMemoSam_rS"/>
</dbReference>
<evidence type="ECO:0000259" key="8">
    <source>
        <dbReference type="PROSITE" id="PS51918"/>
    </source>
</evidence>
<dbReference type="Proteomes" id="UP000216725">
    <property type="component" value="Unassembled WGS sequence"/>
</dbReference>
<keyword evidence="3" id="KW-0949">S-adenosyl-L-methionine</keyword>
<dbReference type="Pfam" id="PF04055">
    <property type="entry name" value="Radical_SAM"/>
    <property type="match status" value="1"/>
</dbReference>
<evidence type="ECO:0000256" key="7">
    <source>
        <dbReference type="SAM" id="MobiDB-lite"/>
    </source>
</evidence>
<keyword evidence="9" id="KW-0670">Pyruvate</keyword>
<comment type="cofactor">
    <cofactor evidence="1">
        <name>[4Fe-4S] cluster</name>
        <dbReference type="ChEBI" id="CHEBI:49883"/>
    </cofactor>
</comment>
<sequence length="434" mass="46557">MIHQNNPTPDNQGTAQTPHGISNNRGIPETPQIAETTGVIPDPTVGRWQHREKPAATADPTAAAAPPCPTAAPTAPCPATDLAPAPSTHPTPPLLRAICDVCPRHCRLAPGQRGACFVRSCHDDGLIHCDTYGVSSGFAIDPIEKKPLNHFLPGSTALSFGTAGCNSACRFCQNWELSAARSWARLGSHASPADIASAAASRGARSVAFTYNDPIVFAEYAIDTADACRERGVHPVAVTAGYMAERAATDFYAHMDAANIDLKGFDESFYRRVTGTRLGDVLRTIEIACAAPGCWVELTTLLIPGFNDDDAQLHAECAWIRDHVGRDVPLHFSAFHPDFRMMDVPPTPPDTLTRARRIAISEGLRFVYTGNVRDAEGSTTFCPACGEALVVRDWFRVTLDRLSGGGIHGILHDSTAVQYARCPSCGEAIPGVWR</sequence>
<gene>
    <name evidence="9" type="ORF">PSRA_0303</name>
</gene>
<dbReference type="PROSITE" id="PS51918">
    <property type="entry name" value="RADICAL_SAM"/>
    <property type="match status" value="1"/>
</dbReference>
<dbReference type="CDD" id="cd01335">
    <property type="entry name" value="Radical_SAM"/>
    <property type="match status" value="1"/>
</dbReference>
<dbReference type="SFLD" id="SFLDG01101">
    <property type="entry name" value="Uncharacterised_Radical_SAM_Su"/>
    <property type="match status" value="1"/>
</dbReference>